<keyword evidence="2" id="KW-1185">Reference proteome</keyword>
<organism evidence="1 2">
    <name type="scientific">Haemaphysalis longicornis</name>
    <name type="common">Bush tick</name>
    <dbReference type="NCBI Taxonomy" id="44386"/>
    <lineage>
        <taxon>Eukaryota</taxon>
        <taxon>Metazoa</taxon>
        <taxon>Ecdysozoa</taxon>
        <taxon>Arthropoda</taxon>
        <taxon>Chelicerata</taxon>
        <taxon>Arachnida</taxon>
        <taxon>Acari</taxon>
        <taxon>Parasitiformes</taxon>
        <taxon>Ixodida</taxon>
        <taxon>Ixodoidea</taxon>
        <taxon>Ixodidae</taxon>
        <taxon>Haemaphysalinae</taxon>
        <taxon>Haemaphysalis</taxon>
    </lineage>
</organism>
<evidence type="ECO:0000313" key="1">
    <source>
        <dbReference type="EMBL" id="KAH9369295.1"/>
    </source>
</evidence>
<protein>
    <submittedName>
        <fullName evidence="1">Uncharacterized protein</fullName>
    </submittedName>
</protein>
<dbReference type="Proteomes" id="UP000821853">
    <property type="component" value="Chromosome 2"/>
</dbReference>
<proteinExistence type="predicted"/>
<dbReference type="VEuPathDB" id="VectorBase:HLOH_053977"/>
<evidence type="ECO:0000313" key="2">
    <source>
        <dbReference type="Proteomes" id="UP000821853"/>
    </source>
</evidence>
<gene>
    <name evidence="1" type="ORF">HPB48_012371</name>
</gene>
<name>A0A9J6G2W7_HAELO</name>
<comment type="caution">
    <text evidence="1">The sequence shown here is derived from an EMBL/GenBank/DDBJ whole genome shotgun (WGS) entry which is preliminary data.</text>
</comment>
<dbReference type="AlphaFoldDB" id="A0A9J6G2W7"/>
<reference evidence="1 2" key="1">
    <citation type="journal article" date="2020" name="Cell">
        <title>Large-Scale Comparative Analyses of Tick Genomes Elucidate Their Genetic Diversity and Vector Capacities.</title>
        <authorList>
            <consortium name="Tick Genome and Microbiome Consortium (TIGMIC)"/>
            <person name="Jia N."/>
            <person name="Wang J."/>
            <person name="Shi W."/>
            <person name="Du L."/>
            <person name="Sun Y."/>
            <person name="Zhan W."/>
            <person name="Jiang J.F."/>
            <person name="Wang Q."/>
            <person name="Zhang B."/>
            <person name="Ji P."/>
            <person name="Bell-Sakyi L."/>
            <person name="Cui X.M."/>
            <person name="Yuan T.T."/>
            <person name="Jiang B.G."/>
            <person name="Yang W.F."/>
            <person name="Lam T.T."/>
            <person name="Chang Q.C."/>
            <person name="Ding S.J."/>
            <person name="Wang X.J."/>
            <person name="Zhu J.G."/>
            <person name="Ruan X.D."/>
            <person name="Zhao L."/>
            <person name="Wei J.T."/>
            <person name="Ye R.Z."/>
            <person name="Que T.C."/>
            <person name="Du C.H."/>
            <person name="Zhou Y.H."/>
            <person name="Cheng J.X."/>
            <person name="Dai P.F."/>
            <person name="Guo W.B."/>
            <person name="Han X.H."/>
            <person name="Huang E.J."/>
            <person name="Li L.F."/>
            <person name="Wei W."/>
            <person name="Gao Y.C."/>
            <person name="Liu J.Z."/>
            <person name="Shao H.Z."/>
            <person name="Wang X."/>
            <person name="Wang C.C."/>
            <person name="Yang T.C."/>
            <person name="Huo Q.B."/>
            <person name="Li W."/>
            <person name="Chen H.Y."/>
            <person name="Chen S.E."/>
            <person name="Zhou L.G."/>
            <person name="Ni X.B."/>
            <person name="Tian J.H."/>
            <person name="Sheng Y."/>
            <person name="Liu T."/>
            <person name="Pan Y.S."/>
            <person name="Xia L.Y."/>
            <person name="Li J."/>
            <person name="Zhao F."/>
            <person name="Cao W.C."/>
        </authorList>
    </citation>
    <scope>NUCLEOTIDE SEQUENCE [LARGE SCALE GENOMIC DNA]</scope>
    <source>
        <strain evidence="1">HaeL-2018</strain>
    </source>
</reference>
<accession>A0A9J6G2W7</accession>
<sequence length="188" mass="21191">MSREKHADKIRGCGAGRRLDAIGTAPRGCCAVTRALENLSPAAATWSCGCPLPPAPPNSYIMKYEWIDLIRNQTSWIEEYFDAKNLRAKILGVMRGDEYVNIYDYFSETVTSYSSGRPGAKMTRDPRSQTSCEIAEMSHFNNQQLPFGYKYRSTRPRGSRMDSSYEALRFGGPYRARYVGPSDERSDA</sequence>
<dbReference type="OrthoDB" id="5983572at2759"/>
<dbReference type="EMBL" id="JABSTR010000004">
    <property type="protein sequence ID" value="KAH9369295.1"/>
    <property type="molecule type" value="Genomic_DNA"/>
</dbReference>